<protein>
    <submittedName>
        <fullName evidence="1">Unannotated protein</fullName>
    </submittedName>
</protein>
<accession>A0A6J6Q121</accession>
<reference evidence="1" key="1">
    <citation type="submission" date="2020-05" db="EMBL/GenBank/DDBJ databases">
        <authorList>
            <person name="Chiriac C."/>
            <person name="Salcher M."/>
            <person name="Ghai R."/>
            <person name="Kavagutti S V."/>
        </authorList>
    </citation>
    <scope>NUCLEOTIDE SEQUENCE</scope>
</reference>
<proteinExistence type="predicted"/>
<evidence type="ECO:0000313" key="1">
    <source>
        <dbReference type="EMBL" id="CAB4704769.1"/>
    </source>
</evidence>
<name>A0A6J6Q121_9ZZZZ</name>
<dbReference type="AlphaFoldDB" id="A0A6J6Q121"/>
<dbReference type="EMBL" id="CAEZXV010000073">
    <property type="protein sequence ID" value="CAB4704769.1"/>
    <property type="molecule type" value="Genomic_DNA"/>
</dbReference>
<sequence length="51" mass="5321">MKTVGLTPKPPSVALPANVFSTELLANSAIAEVKRSAIPLFRSGATAIVER</sequence>
<organism evidence="1">
    <name type="scientific">freshwater metagenome</name>
    <dbReference type="NCBI Taxonomy" id="449393"/>
    <lineage>
        <taxon>unclassified sequences</taxon>
        <taxon>metagenomes</taxon>
        <taxon>ecological metagenomes</taxon>
    </lineage>
</organism>
<gene>
    <name evidence="1" type="ORF">UFOPK2598_00775</name>
</gene>